<organism evidence="1 2">
    <name type="scientific">Neonectria magnoliae</name>
    <dbReference type="NCBI Taxonomy" id="2732573"/>
    <lineage>
        <taxon>Eukaryota</taxon>
        <taxon>Fungi</taxon>
        <taxon>Dikarya</taxon>
        <taxon>Ascomycota</taxon>
        <taxon>Pezizomycotina</taxon>
        <taxon>Sordariomycetes</taxon>
        <taxon>Hypocreomycetidae</taxon>
        <taxon>Hypocreales</taxon>
        <taxon>Nectriaceae</taxon>
        <taxon>Neonectria</taxon>
    </lineage>
</organism>
<accession>A0ABR1HFS0</accession>
<proteinExistence type="predicted"/>
<evidence type="ECO:0000313" key="2">
    <source>
        <dbReference type="Proteomes" id="UP001498421"/>
    </source>
</evidence>
<evidence type="ECO:0000313" key="1">
    <source>
        <dbReference type="EMBL" id="KAK7419921.1"/>
    </source>
</evidence>
<comment type="caution">
    <text evidence="1">The sequence shown here is derived from an EMBL/GenBank/DDBJ whole genome shotgun (WGS) entry which is preliminary data.</text>
</comment>
<keyword evidence="2" id="KW-1185">Reference proteome</keyword>
<dbReference type="Proteomes" id="UP001498421">
    <property type="component" value="Unassembled WGS sequence"/>
</dbReference>
<sequence length="98" mass="10675">MLFMVMLERILEGMLIPSGKNGIYFSETGTHTQMELAQKISTAGKKLGLLKTDVVRNVQLQEAADLWSGGVTFHAELAARTKAVLGHKLGWAPLHAAE</sequence>
<reference evidence="1 2" key="1">
    <citation type="journal article" date="2025" name="Microbiol. Resour. Announc.">
        <title>Draft genome sequences for Neonectria magnoliae and Neonectria punicea, canker pathogens of Liriodendron tulipifera and Acer saccharum in West Virginia.</title>
        <authorList>
            <person name="Petronek H.M."/>
            <person name="Kasson M.T."/>
            <person name="Metheny A.M."/>
            <person name="Stauder C.M."/>
            <person name="Lovett B."/>
            <person name="Lynch S.C."/>
            <person name="Garnas J.R."/>
            <person name="Kasson L.R."/>
            <person name="Stajich J.E."/>
        </authorList>
    </citation>
    <scope>NUCLEOTIDE SEQUENCE [LARGE SCALE GENOMIC DNA]</scope>
    <source>
        <strain evidence="1 2">NRRL 64651</strain>
    </source>
</reference>
<protein>
    <submittedName>
        <fullName evidence="1">Uncharacterized protein</fullName>
    </submittedName>
</protein>
<gene>
    <name evidence="1" type="ORF">QQZ08_010624</name>
</gene>
<name>A0ABR1HFS0_9HYPO</name>
<dbReference type="EMBL" id="JAZAVK010000142">
    <property type="protein sequence ID" value="KAK7419921.1"/>
    <property type="molecule type" value="Genomic_DNA"/>
</dbReference>